<feature type="domain" description="XPG N-terminal" evidence="1">
    <location>
        <begin position="1"/>
        <end position="37"/>
    </location>
</feature>
<accession>A0A022R3Z2</accession>
<dbReference type="SUPFAM" id="SSF88723">
    <property type="entry name" value="PIN domain-like"/>
    <property type="match status" value="1"/>
</dbReference>
<dbReference type="EMBL" id="KI630623">
    <property type="protein sequence ID" value="EYU35372.1"/>
    <property type="molecule type" value="Genomic_DNA"/>
</dbReference>
<dbReference type="STRING" id="4155.A0A022R3Z2"/>
<evidence type="ECO:0000313" key="3">
    <source>
        <dbReference type="Proteomes" id="UP000030748"/>
    </source>
</evidence>
<dbReference type="GO" id="GO:0004518">
    <property type="term" value="F:nuclease activity"/>
    <property type="evidence" value="ECO:0007669"/>
    <property type="project" value="InterPro"/>
</dbReference>
<name>A0A022R3Z2_ERYGU</name>
<gene>
    <name evidence="2" type="ORF">MIMGU_mgv1a0232372mg</name>
</gene>
<evidence type="ECO:0000259" key="1">
    <source>
        <dbReference type="Pfam" id="PF00752"/>
    </source>
</evidence>
<keyword evidence="3" id="KW-1185">Reference proteome</keyword>
<organism evidence="2 3">
    <name type="scientific">Erythranthe guttata</name>
    <name type="common">Yellow monkey flower</name>
    <name type="synonym">Mimulus guttatus</name>
    <dbReference type="NCBI Taxonomy" id="4155"/>
    <lineage>
        <taxon>Eukaryota</taxon>
        <taxon>Viridiplantae</taxon>
        <taxon>Streptophyta</taxon>
        <taxon>Embryophyta</taxon>
        <taxon>Tracheophyta</taxon>
        <taxon>Spermatophyta</taxon>
        <taxon>Magnoliopsida</taxon>
        <taxon>eudicotyledons</taxon>
        <taxon>Gunneridae</taxon>
        <taxon>Pentapetalae</taxon>
        <taxon>asterids</taxon>
        <taxon>lamiids</taxon>
        <taxon>Lamiales</taxon>
        <taxon>Phrymaceae</taxon>
        <taxon>Erythranthe</taxon>
    </lineage>
</organism>
<dbReference type="Pfam" id="PF00752">
    <property type="entry name" value="XPG_N"/>
    <property type="match status" value="1"/>
</dbReference>
<dbReference type="InterPro" id="IPR006085">
    <property type="entry name" value="XPG_DNA_repair_N"/>
</dbReference>
<dbReference type="AlphaFoldDB" id="A0A022R3Z2"/>
<evidence type="ECO:0000313" key="2">
    <source>
        <dbReference type="EMBL" id="EYU35372.1"/>
    </source>
</evidence>
<protein>
    <recommendedName>
        <fullName evidence="1">XPG N-terminal domain-containing protein</fullName>
    </recommendedName>
</protein>
<feature type="non-terminal residue" evidence="2">
    <location>
        <position position="44"/>
    </location>
</feature>
<dbReference type="Gene3D" id="3.40.50.1010">
    <property type="entry name" value="5'-nuclease"/>
    <property type="match status" value="1"/>
</dbReference>
<proteinExistence type="predicted"/>
<dbReference type="InterPro" id="IPR029060">
    <property type="entry name" value="PIN-like_dom_sf"/>
</dbReference>
<sequence length="44" mass="4909">MGIKGLTKLLADNAPNAMKQQKFESYFGREIAMDASHDAFTTFL</sequence>
<reference evidence="2 3" key="1">
    <citation type="journal article" date="2013" name="Proc. Natl. Acad. Sci. U.S.A.">
        <title>Fine-scale variation in meiotic recombination in Mimulus inferred from population shotgun sequencing.</title>
        <authorList>
            <person name="Hellsten U."/>
            <person name="Wright K.M."/>
            <person name="Jenkins J."/>
            <person name="Shu S."/>
            <person name="Yuan Y."/>
            <person name="Wessler S.R."/>
            <person name="Schmutz J."/>
            <person name="Willis J.H."/>
            <person name="Rokhsar D.S."/>
        </authorList>
    </citation>
    <scope>NUCLEOTIDE SEQUENCE [LARGE SCALE GENOMIC DNA]</scope>
    <source>
        <strain evidence="3">cv. DUN x IM62</strain>
    </source>
</reference>
<dbReference type="Proteomes" id="UP000030748">
    <property type="component" value="Unassembled WGS sequence"/>
</dbReference>